<sequence>MDQAILSTSVWVFVILALVFGLCSWLAGQAAARAWRSMPVALGYSVLIALADRFLLFALRDASLLDPTGLVIALVMFPTIAALAFRWNQVDMMVSQYPWLYERAGLLSWRPLPGTDFGGASDAKAATD</sequence>
<dbReference type="AlphaFoldDB" id="A0A918XRG5"/>
<evidence type="ECO:0000256" key="1">
    <source>
        <dbReference type="SAM" id="Phobius"/>
    </source>
</evidence>
<keyword evidence="1" id="KW-0472">Membrane</keyword>
<feature type="domain" description="DUF6867" evidence="2">
    <location>
        <begin position="9"/>
        <end position="110"/>
    </location>
</feature>
<name>A0A918XRG5_9PROT</name>
<evidence type="ECO:0000313" key="3">
    <source>
        <dbReference type="EMBL" id="GHD46090.1"/>
    </source>
</evidence>
<reference evidence="3" key="2">
    <citation type="submission" date="2020-09" db="EMBL/GenBank/DDBJ databases">
        <authorList>
            <person name="Sun Q."/>
            <person name="Kim S."/>
        </authorList>
    </citation>
    <scope>NUCLEOTIDE SEQUENCE</scope>
    <source>
        <strain evidence="3">KCTC 42651</strain>
    </source>
</reference>
<accession>A0A918XRG5</accession>
<keyword evidence="1" id="KW-1133">Transmembrane helix</keyword>
<dbReference type="Pfam" id="PF21741">
    <property type="entry name" value="DUF6867"/>
    <property type="match status" value="1"/>
</dbReference>
<protein>
    <recommendedName>
        <fullName evidence="2">DUF6867 domain-containing protein</fullName>
    </recommendedName>
</protein>
<feature type="transmembrane region" description="Helical" evidence="1">
    <location>
        <begin position="65"/>
        <end position="85"/>
    </location>
</feature>
<dbReference type="Proteomes" id="UP000630353">
    <property type="component" value="Unassembled WGS sequence"/>
</dbReference>
<dbReference type="RefSeq" id="WP_189988312.1">
    <property type="nucleotide sequence ID" value="NZ_BMZS01000003.1"/>
</dbReference>
<reference evidence="3" key="1">
    <citation type="journal article" date="2014" name="Int. J. Syst. Evol. Microbiol.">
        <title>Complete genome sequence of Corynebacterium casei LMG S-19264T (=DSM 44701T), isolated from a smear-ripened cheese.</title>
        <authorList>
            <consortium name="US DOE Joint Genome Institute (JGI-PGF)"/>
            <person name="Walter F."/>
            <person name="Albersmeier A."/>
            <person name="Kalinowski J."/>
            <person name="Ruckert C."/>
        </authorList>
    </citation>
    <scope>NUCLEOTIDE SEQUENCE</scope>
    <source>
        <strain evidence="3">KCTC 42651</strain>
    </source>
</reference>
<dbReference type="InterPro" id="IPR049201">
    <property type="entry name" value="DUF6867"/>
</dbReference>
<feature type="transmembrane region" description="Helical" evidence="1">
    <location>
        <begin position="40"/>
        <end position="59"/>
    </location>
</feature>
<organism evidence="3 4">
    <name type="scientific">Thalassobaculum fulvum</name>
    <dbReference type="NCBI Taxonomy" id="1633335"/>
    <lineage>
        <taxon>Bacteria</taxon>
        <taxon>Pseudomonadati</taxon>
        <taxon>Pseudomonadota</taxon>
        <taxon>Alphaproteobacteria</taxon>
        <taxon>Rhodospirillales</taxon>
        <taxon>Thalassobaculaceae</taxon>
        <taxon>Thalassobaculum</taxon>
    </lineage>
</organism>
<keyword evidence="1" id="KW-0812">Transmembrane</keyword>
<comment type="caution">
    <text evidence="3">The sequence shown here is derived from an EMBL/GenBank/DDBJ whole genome shotgun (WGS) entry which is preliminary data.</text>
</comment>
<evidence type="ECO:0000313" key="4">
    <source>
        <dbReference type="Proteomes" id="UP000630353"/>
    </source>
</evidence>
<proteinExistence type="predicted"/>
<gene>
    <name evidence="3" type="ORF">GCM10017083_14850</name>
</gene>
<dbReference type="EMBL" id="BMZS01000003">
    <property type="protein sequence ID" value="GHD46090.1"/>
    <property type="molecule type" value="Genomic_DNA"/>
</dbReference>
<evidence type="ECO:0000259" key="2">
    <source>
        <dbReference type="Pfam" id="PF21741"/>
    </source>
</evidence>
<keyword evidence="4" id="KW-1185">Reference proteome</keyword>
<feature type="transmembrane region" description="Helical" evidence="1">
    <location>
        <begin position="6"/>
        <end position="28"/>
    </location>
</feature>